<dbReference type="Proteomes" id="UP001501475">
    <property type="component" value="Unassembled WGS sequence"/>
</dbReference>
<dbReference type="EMBL" id="BAAAPN010000032">
    <property type="protein sequence ID" value="GAA1753744.1"/>
    <property type="molecule type" value="Genomic_DNA"/>
</dbReference>
<keyword evidence="2" id="KW-1185">Reference proteome</keyword>
<dbReference type="InterPro" id="IPR018775">
    <property type="entry name" value="RlaP"/>
</dbReference>
<evidence type="ECO:0000313" key="2">
    <source>
        <dbReference type="Proteomes" id="UP001501475"/>
    </source>
</evidence>
<accession>A0ABN2KDQ2</accession>
<organism evidence="1 2">
    <name type="scientific">Nostocoides vanveenii</name>
    <dbReference type="NCBI Taxonomy" id="330835"/>
    <lineage>
        <taxon>Bacteria</taxon>
        <taxon>Bacillati</taxon>
        <taxon>Actinomycetota</taxon>
        <taxon>Actinomycetes</taxon>
        <taxon>Micrococcales</taxon>
        <taxon>Intrasporangiaceae</taxon>
        <taxon>Nostocoides</taxon>
    </lineage>
</organism>
<evidence type="ECO:0008006" key="3">
    <source>
        <dbReference type="Google" id="ProtNLM"/>
    </source>
</evidence>
<dbReference type="Pfam" id="PF10127">
    <property type="entry name" value="RlaP"/>
    <property type="match status" value="1"/>
</dbReference>
<protein>
    <recommendedName>
        <fullName evidence="3">Nucleotidyltransferase</fullName>
    </recommendedName>
</protein>
<proteinExistence type="predicted"/>
<dbReference type="PANTHER" id="PTHR34817">
    <property type="entry name" value="NUCLEOTIDYLTRANSFERASE"/>
    <property type="match status" value="1"/>
</dbReference>
<reference evidence="1 2" key="1">
    <citation type="journal article" date="2019" name="Int. J. Syst. Evol. Microbiol.">
        <title>The Global Catalogue of Microorganisms (GCM) 10K type strain sequencing project: providing services to taxonomists for standard genome sequencing and annotation.</title>
        <authorList>
            <consortium name="The Broad Institute Genomics Platform"/>
            <consortium name="The Broad Institute Genome Sequencing Center for Infectious Disease"/>
            <person name="Wu L."/>
            <person name="Ma J."/>
        </authorList>
    </citation>
    <scope>NUCLEOTIDE SEQUENCE [LARGE SCALE GENOMIC DNA]</scope>
    <source>
        <strain evidence="1 2">JCM 15591</strain>
    </source>
</reference>
<sequence>MISAPRLFTAVVGSHAYGLATPTSDVDLFGVSVLPTRRLVGLNPPRAEALTYHSVGAEQDITVHEVGKFLALALKGNPSVVETFWLPEYLEVSPSGRALLSLRRAVLSAHAVRSSYLGYCAAQAHGAKHKAEARRPKFGTHLYRLAEQARGLWLTGDLTVQVSDPDGARAFGQQVADGDLDVVEDLISDLNDVFDRPTPLPGTPDTITVNQWLLDLRRATF</sequence>
<comment type="caution">
    <text evidence="1">The sequence shown here is derived from an EMBL/GenBank/DDBJ whole genome shotgun (WGS) entry which is preliminary data.</text>
</comment>
<dbReference type="PANTHER" id="PTHR34817:SF1">
    <property type="entry name" value="NUCLEOTIDYLTRANSFERASE"/>
    <property type="match status" value="1"/>
</dbReference>
<name>A0ABN2KDQ2_9MICO</name>
<gene>
    <name evidence="1" type="ORF">GCM10009810_12010</name>
</gene>
<evidence type="ECO:0000313" key="1">
    <source>
        <dbReference type="EMBL" id="GAA1753744.1"/>
    </source>
</evidence>